<keyword evidence="2" id="KW-1185">Reference proteome</keyword>
<name>A0A379LZN2_9NOCA</name>
<sequence length="176" mass="19810">MLESAVGMVRLLRARRLHNPRRNVGQRVRFADGSSAVVYRETRVDDGRADDPALLVVGFVLRGIRGPGHRAFRLESWLNIPMFVGFPGFRSKLWMTHDEHGCYRGIYEWDGAERAASYVRALSWVLGLVSVTGSIRAHIVPGVHRDEALSRPELLSGSHAEKTKTWWQPTAPVGLR</sequence>
<evidence type="ECO:0000313" key="1">
    <source>
        <dbReference type="EMBL" id="SUE15511.1"/>
    </source>
</evidence>
<dbReference type="AlphaFoldDB" id="A0A379LZN2"/>
<evidence type="ECO:0000313" key="2">
    <source>
        <dbReference type="Proteomes" id="UP000254569"/>
    </source>
</evidence>
<dbReference type="InterPro" id="IPR011008">
    <property type="entry name" value="Dimeric_a/b-barrel"/>
</dbReference>
<organism evidence="1 2">
    <name type="scientific">Rhodococcus gordoniae</name>
    <dbReference type="NCBI Taxonomy" id="223392"/>
    <lineage>
        <taxon>Bacteria</taxon>
        <taxon>Bacillati</taxon>
        <taxon>Actinomycetota</taxon>
        <taxon>Actinomycetes</taxon>
        <taxon>Mycobacteriales</taxon>
        <taxon>Nocardiaceae</taxon>
        <taxon>Rhodococcus</taxon>
    </lineage>
</organism>
<gene>
    <name evidence="1" type="ORF">NCTC13296_02374</name>
</gene>
<reference evidence="1 2" key="1">
    <citation type="submission" date="2018-06" db="EMBL/GenBank/DDBJ databases">
        <authorList>
            <consortium name="Pathogen Informatics"/>
            <person name="Doyle S."/>
        </authorList>
    </citation>
    <scope>NUCLEOTIDE SEQUENCE [LARGE SCALE GENOMIC DNA]</scope>
    <source>
        <strain evidence="1 2">NCTC13296</strain>
    </source>
</reference>
<protein>
    <submittedName>
        <fullName evidence="1">Uncharacterized protein</fullName>
    </submittedName>
</protein>
<dbReference type="EMBL" id="UGVI01000001">
    <property type="protein sequence ID" value="SUE15511.1"/>
    <property type="molecule type" value="Genomic_DNA"/>
</dbReference>
<dbReference type="Proteomes" id="UP000254569">
    <property type="component" value="Unassembled WGS sequence"/>
</dbReference>
<proteinExistence type="predicted"/>
<accession>A0A379LZN2</accession>
<dbReference type="SUPFAM" id="SSF54909">
    <property type="entry name" value="Dimeric alpha+beta barrel"/>
    <property type="match status" value="1"/>
</dbReference>
<dbReference type="Gene3D" id="3.30.70.100">
    <property type="match status" value="1"/>
</dbReference>